<protein>
    <submittedName>
        <fullName evidence="5">Type 1 glutamine amidotransferase-like domain-containing protein</fullName>
    </submittedName>
</protein>
<evidence type="ECO:0000256" key="4">
    <source>
        <dbReference type="ARBA" id="ARBA00022825"/>
    </source>
</evidence>
<dbReference type="PANTHER" id="PTHR36175:SF1">
    <property type="entry name" value="CYANOPHYCINASE"/>
    <property type="match status" value="1"/>
</dbReference>
<dbReference type="SUPFAM" id="SSF52317">
    <property type="entry name" value="Class I glutamine amidotransferase-like"/>
    <property type="match status" value="1"/>
</dbReference>
<dbReference type="Proteomes" id="UP001597383">
    <property type="component" value="Unassembled WGS sequence"/>
</dbReference>
<keyword evidence="2" id="KW-0645">Protease</keyword>
<dbReference type="CDD" id="cd03129">
    <property type="entry name" value="GAT1_Peptidase_E_like"/>
    <property type="match status" value="1"/>
</dbReference>
<dbReference type="Gene3D" id="3.40.50.880">
    <property type="match status" value="1"/>
</dbReference>
<evidence type="ECO:0000313" key="5">
    <source>
        <dbReference type="EMBL" id="MFD2043412.1"/>
    </source>
</evidence>
<reference evidence="6" key="1">
    <citation type="journal article" date="2019" name="Int. J. Syst. Evol. Microbiol.">
        <title>The Global Catalogue of Microorganisms (GCM) 10K type strain sequencing project: providing services to taxonomists for standard genome sequencing and annotation.</title>
        <authorList>
            <consortium name="The Broad Institute Genomics Platform"/>
            <consortium name="The Broad Institute Genome Sequencing Center for Infectious Disease"/>
            <person name="Wu L."/>
            <person name="Ma J."/>
        </authorList>
    </citation>
    <scope>NUCLEOTIDE SEQUENCE [LARGE SCALE GENOMIC DNA]</scope>
    <source>
        <strain evidence="6">R28</strain>
    </source>
</reference>
<comment type="similarity">
    <text evidence="1">Belongs to the peptidase S51 family.</text>
</comment>
<dbReference type="InterPro" id="IPR005320">
    <property type="entry name" value="Peptidase_S51"/>
</dbReference>
<organism evidence="5 6">
    <name type="scientific">Ornithinibacillus salinisoli</name>
    <dbReference type="NCBI Taxonomy" id="1848459"/>
    <lineage>
        <taxon>Bacteria</taxon>
        <taxon>Bacillati</taxon>
        <taxon>Bacillota</taxon>
        <taxon>Bacilli</taxon>
        <taxon>Bacillales</taxon>
        <taxon>Bacillaceae</taxon>
        <taxon>Ornithinibacillus</taxon>
    </lineage>
</organism>
<evidence type="ECO:0000256" key="3">
    <source>
        <dbReference type="ARBA" id="ARBA00022801"/>
    </source>
</evidence>
<dbReference type="Pfam" id="PF03575">
    <property type="entry name" value="Peptidase_S51"/>
    <property type="match status" value="1"/>
</dbReference>
<comment type="caution">
    <text evidence="5">The sequence shown here is derived from an EMBL/GenBank/DDBJ whole genome shotgun (WGS) entry which is preliminary data.</text>
</comment>
<gene>
    <name evidence="5" type="ORF">ACFSJF_03875</name>
</gene>
<keyword evidence="6" id="KW-1185">Reference proteome</keyword>
<dbReference type="InterPro" id="IPR029062">
    <property type="entry name" value="Class_I_gatase-like"/>
</dbReference>
<dbReference type="PANTHER" id="PTHR36175">
    <property type="entry name" value="CYANOPHYCINASE"/>
    <property type="match status" value="1"/>
</dbReference>
<accession>A0ABW4VUN9</accession>
<keyword evidence="3" id="KW-0378">Hydrolase</keyword>
<dbReference type="RefSeq" id="WP_377555140.1">
    <property type="nucleotide sequence ID" value="NZ_JBHUHQ010000008.1"/>
</dbReference>
<evidence type="ECO:0000313" key="6">
    <source>
        <dbReference type="Proteomes" id="UP001597383"/>
    </source>
</evidence>
<name>A0ABW4VUN9_9BACI</name>
<evidence type="ECO:0000256" key="1">
    <source>
        <dbReference type="ARBA" id="ARBA00006534"/>
    </source>
</evidence>
<keyword evidence="4" id="KW-0720">Serine protease</keyword>
<sequence>MDRHLFLFGGGPPFTPVMGKCFAEIALRTDKPVSILNVERDGWKDYIHKYTQLLEVLGLREFHLLPLPSTPFDQVRNCLQNSSGVIICGGNTNLYADYIVDSPISSLIVKQYESGYPVVGFSAGALISPDNCIISEKDNEQKEFQERVGLGLLSNVVIAVHFTQWNDEMHLRKAALKYEKHENFGIDENTCAYFNNGKLRRIEGEGVYSVKKDILRKIEINSL</sequence>
<evidence type="ECO:0000256" key="2">
    <source>
        <dbReference type="ARBA" id="ARBA00022670"/>
    </source>
</evidence>
<proteinExistence type="inferred from homology"/>
<dbReference type="EMBL" id="JBHUHQ010000008">
    <property type="protein sequence ID" value="MFD2043412.1"/>
    <property type="molecule type" value="Genomic_DNA"/>
</dbReference>